<dbReference type="eggNOG" id="ENOG502SWA0">
    <property type="taxonomic scope" value="Eukaryota"/>
</dbReference>
<reference evidence="2 3" key="2">
    <citation type="journal article" date="2008" name="Bioinformatics">
        <title>Assembly reconciliation.</title>
        <authorList>
            <person name="Zimin A.V."/>
            <person name="Smith D.R."/>
            <person name="Sutton G."/>
            <person name="Yorke J.A."/>
        </authorList>
    </citation>
    <scope>NUCLEOTIDE SEQUENCE [LARGE SCALE GENOMIC DNA]</scope>
    <source>
        <strain evidence="2 3">TSC#14021-0224.01</strain>
    </source>
</reference>
<keyword evidence="1" id="KW-0472">Membrane</keyword>
<keyword evidence="1" id="KW-1133">Transmembrane helix</keyword>
<evidence type="ECO:0000313" key="3">
    <source>
        <dbReference type="Proteomes" id="UP000008711"/>
    </source>
</evidence>
<keyword evidence="1" id="KW-0812">Transmembrane</keyword>
<evidence type="ECO:0000313" key="2">
    <source>
        <dbReference type="EMBL" id="EDV57894.2"/>
    </source>
</evidence>
<dbReference type="HOGENOM" id="CLU_925219_0_0_1"/>
<sequence length="325" mass="37882">MLLMESYMCYCSVRLGVIIVSVLTIIRELAHSITLFALGVKVFEPIIDLFEHDAEYKDRKWVRKYISWCENDPELVTALIHLVSYAHVSVALLSIYGAIKLRKWFILPLAFGELTYFINITFLHIVLMIMLKKLINLGLLIILTLLGCFYIRKCRQFLFIESQATLHPLLPVFVGYNACTCVAMFQIIGLVKSDRYRELYGDDPFQPLAMRSTRPKDFEQPLHVLRMHDMQDTNVDEEKRLSKLGLWPRRQPPVVSVLPVQAAYPQPPLKWWQQQALATGDDLQPDPAVYRNWHTKELLNGVGGDVQRKSELNRRYAENQMHRWY</sequence>
<feature type="transmembrane region" description="Helical" evidence="1">
    <location>
        <begin position="105"/>
        <end position="127"/>
    </location>
</feature>
<reference evidence="2 3" key="1">
    <citation type="journal article" date="2007" name="Nature">
        <title>Evolution of genes and genomes on the Drosophila phylogeny.</title>
        <authorList>
            <consortium name="Drosophila 12 Genomes Consortium"/>
            <person name="Clark A.G."/>
            <person name="Eisen M.B."/>
            <person name="Smith D.R."/>
            <person name="Bergman C.M."/>
            <person name="Oliver B."/>
            <person name="Markow T.A."/>
            <person name="Kaufman T.C."/>
            <person name="Kellis M."/>
            <person name="Gelbart W."/>
            <person name="Iyer V.N."/>
            <person name="Pollard D.A."/>
            <person name="Sackton T.B."/>
            <person name="Larracuente A.M."/>
            <person name="Singh N.D."/>
            <person name="Abad J.P."/>
            <person name="Abt D.N."/>
            <person name="Adryan B."/>
            <person name="Aguade M."/>
            <person name="Akashi H."/>
            <person name="Anderson W.W."/>
            <person name="Aquadro C.F."/>
            <person name="Ardell D.H."/>
            <person name="Arguello R."/>
            <person name="Artieri C.G."/>
            <person name="Barbash D.A."/>
            <person name="Barker D."/>
            <person name="Barsanti P."/>
            <person name="Batterham P."/>
            <person name="Batzoglou S."/>
            <person name="Begun D."/>
            <person name="Bhutkar A."/>
            <person name="Blanco E."/>
            <person name="Bosak S.A."/>
            <person name="Bradley R.K."/>
            <person name="Brand A.D."/>
            <person name="Brent M.R."/>
            <person name="Brooks A.N."/>
            <person name="Brown R.H."/>
            <person name="Butlin R.K."/>
            <person name="Caggese C."/>
            <person name="Calvi B.R."/>
            <person name="Bernardo de Carvalho A."/>
            <person name="Caspi A."/>
            <person name="Castrezana S."/>
            <person name="Celniker S.E."/>
            <person name="Chang J.L."/>
            <person name="Chapple C."/>
            <person name="Chatterji S."/>
            <person name="Chinwalla A."/>
            <person name="Civetta A."/>
            <person name="Clifton S.W."/>
            <person name="Comeron J.M."/>
            <person name="Costello J.C."/>
            <person name="Coyne J.A."/>
            <person name="Daub J."/>
            <person name="David R.G."/>
            <person name="Delcher A.L."/>
            <person name="Delehaunty K."/>
            <person name="Do C.B."/>
            <person name="Ebling H."/>
            <person name="Edwards K."/>
            <person name="Eickbush T."/>
            <person name="Evans J.D."/>
            <person name="Filipski A."/>
            <person name="Findeiss S."/>
            <person name="Freyhult E."/>
            <person name="Fulton L."/>
            <person name="Fulton R."/>
            <person name="Garcia A.C."/>
            <person name="Gardiner A."/>
            <person name="Garfield D.A."/>
            <person name="Garvin B.E."/>
            <person name="Gibson G."/>
            <person name="Gilbert D."/>
            <person name="Gnerre S."/>
            <person name="Godfrey J."/>
            <person name="Good R."/>
            <person name="Gotea V."/>
            <person name="Gravely B."/>
            <person name="Greenberg A.J."/>
            <person name="Griffiths-Jones S."/>
            <person name="Gross S."/>
            <person name="Guigo R."/>
            <person name="Gustafson E.A."/>
            <person name="Haerty W."/>
            <person name="Hahn M.W."/>
            <person name="Halligan D.L."/>
            <person name="Halpern A.L."/>
            <person name="Halter G.M."/>
            <person name="Han M.V."/>
            <person name="Heger A."/>
            <person name="Hillier L."/>
            <person name="Hinrichs A.S."/>
            <person name="Holmes I."/>
            <person name="Hoskins R.A."/>
            <person name="Hubisz M.J."/>
            <person name="Hultmark D."/>
            <person name="Huntley M.A."/>
            <person name="Jaffe D.B."/>
            <person name="Jagadeeshan S."/>
            <person name="Jeck W.R."/>
            <person name="Johnson J."/>
            <person name="Jones C.D."/>
            <person name="Jordan W.C."/>
            <person name="Karpen G.H."/>
            <person name="Kataoka E."/>
            <person name="Keightley P.D."/>
            <person name="Kheradpour P."/>
            <person name="Kirkness E.F."/>
            <person name="Koerich L.B."/>
            <person name="Kristiansen K."/>
            <person name="Kudrna D."/>
            <person name="Kulathinal R.J."/>
            <person name="Kumar S."/>
            <person name="Kwok R."/>
            <person name="Lander E."/>
            <person name="Langley C.H."/>
            <person name="Lapoint R."/>
            <person name="Lazzaro B.P."/>
            <person name="Lee S.J."/>
            <person name="Levesque L."/>
            <person name="Li R."/>
            <person name="Lin C.F."/>
            <person name="Lin M.F."/>
            <person name="Lindblad-Toh K."/>
            <person name="Llopart A."/>
            <person name="Long M."/>
            <person name="Low L."/>
            <person name="Lozovsky E."/>
            <person name="Lu J."/>
            <person name="Luo M."/>
            <person name="Machado C.A."/>
            <person name="Makalowski W."/>
            <person name="Marzo M."/>
            <person name="Matsuda M."/>
            <person name="Matzkin L."/>
            <person name="McAllister B."/>
            <person name="McBride C.S."/>
            <person name="McKernan B."/>
            <person name="McKernan K."/>
            <person name="Mendez-Lago M."/>
            <person name="Minx P."/>
            <person name="Mollenhauer M.U."/>
            <person name="Montooth K."/>
            <person name="Mount S.M."/>
            <person name="Mu X."/>
            <person name="Myers E."/>
            <person name="Negre B."/>
            <person name="Newfeld S."/>
            <person name="Nielsen R."/>
            <person name="Noor M.A."/>
            <person name="O'Grady P."/>
            <person name="Pachter L."/>
            <person name="Papaceit M."/>
            <person name="Parisi M.J."/>
            <person name="Parisi M."/>
            <person name="Parts L."/>
            <person name="Pedersen J.S."/>
            <person name="Pesole G."/>
            <person name="Phillippy A.M."/>
            <person name="Ponting C.P."/>
            <person name="Pop M."/>
            <person name="Porcelli D."/>
            <person name="Powell J.R."/>
            <person name="Prohaska S."/>
            <person name="Pruitt K."/>
            <person name="Puig M."/>
            <person name="Quesneville H."/>
            <person name="Ram K.R."/>
            <person name="Rand D."/>
            <person name="Rasmussen M.D."/>
            <person name="Reed L.K."/>
            <person name="Reenan R."/>
            <person name="Reily A."/>
            <person name="Remington K.A."/>
            <person name="Rieger T.T."/>
            <person name="Ritchie M.G."/>
            <person name="Robin C."/>
            <person name="Rogers Y.H."/>
            <person name="Rohde C."/>
            <person name="Rozas J."/>
            <person name="Rubenfield M.J."/>
            <person name="Ruiz A."/>
            <person name="Russo S."/>
            <person name="Salzberg S.L."/>
            <person name="Sanchez-Gracia A."/>
            <person name="Saranga D.J."/>
            <person name="Sato H."/>
            <person name="Schaeffer S.W."/>
            <person name="Schatz M.C."/>
            <person name="Schlenke T."/>
            <person name="Schwartz R."/>
            <person name="Segarra C."/>
            <person name="Singh R.S."/>
            <person name="Sirot L."/>
            <person name="Sirota M."/>
            <person name="Sisneros N.B."/>
            <person name="Smith C.D."/>
            <person name="Smith T.F."/>
            <person name="Spieth J."/>
            <person name="Stage D.E."/>
            <person name="Stark A."/>
            <person name="Stephan W."/>
            <person name="Strausberg R.L."/>
            <person name="Strempel S."/>
            <person name="Sturgill D."/>
            <person name="Sutton G."/>
            <person name="Sutton G.G."/>
            <person name="Tao W."/>
            <person name="Teichmann S."/>
            <person name="Tobari Y.N."/>
            <person name="Tomimura Y."/>
            <person name="Tsolas J.M."/>
            <person name="Valente V.L."/>
            <person name="Venter E."/>
            <person name="Venter J.C."/>
            <person name="Vicario S."/>
            <person name="Vieira F.G."/>
            <person name="Vilella A.J."/>
            <person name="Villasante A."/>
            <person name="Walenz B."/>
            <person name="Wang J."/>
            <person name="Wasserman M."/>
            <person name="Watts T."/>
            <person name="Wilson D."/>
            <person name="Wilson R.K."/>
            <person name="Wing R.A."/>
            <person name="Wolfner M.F."/>
            <person name="Wong A."/>
            <person name="Wong G.K."/>
            <person name="Wu C.I."/>
            <person name="Wu G."/>
            <person name="Yamamoto D."/>
            <person name="Yang H.P."/>
            <person name="Yang S.P."/>
            <person name="Yorke J.A."/>
            <person name="Yoshida K."/>
            <person name="Zdobnov E."/>
            <person name="Zhang P."/>
            <person name="Zhang Y."/>
            <person name="Zimin A.V."/>
            <person name="Baldwin J."/>
            <person name="Abdouelleil A."/>
            <person name="Abdulkadir J."/>
            <person name="Abebe A."/>
            <person name="Abera B."/>
            <person name="Abreu J."/>
            <person name="Acer S.C."/>
            <person name="Aftuck L."/>
            <person name="Alexander A."/>
            <person name="An P."/>
            <person name="Anderson E."/>
            <person name="Anderson S."/>
            <person name="Arachi H."/>
            <person name="Azer M."/>
            <person name="Bachantsang P."/>
            <person name="Barry A."/>
            <person name="Bayul T."/>
            <person name="Berlin A."/>
            <person name="Bessette D."/>
            <person name="Bloom T."/>
            <person name="Blye J."/>
            <person name="Boguslavskiy L."/>
            <person name="Bonnet C."/>
            <person name="Boukhgalter B."/>
            <person name="Bourzgui I."/>
            <person name="Brown A."/>
            <person name="Cahill P."/>
            <person name="Channer S."/>
            <person name="Cheshatsang Y."/>
            <person name="Chuda L."/>
            <person name="Citroen M."/>
            <person name="Collymore A."/>
            <person name="Cooke P."/>
            <person name="Costello M."/>
            <person name="D'Aco K."/>
            <person name="Daza R."/>
            <person name="De Haan G."/>
            <person name="DeGray S."/>
            <person name="DeMaso C."/>
            <person name="Dhargay N."/>
            <person name="Dooley K."/>
            <person name="Dooley E."/>
            <person name="Doricent M."/>
            <person name="Dorje P."/>
            <person name="Dorjee K."/>
            <person name="Dupes A."/>
            <person name="Elong R."/>
            <person name="Falk J."/>
            <person name="Farina A."/>
            <person name="Faro S."/>
            <person name="Ferguson D."/>
            <person name="Fisher S."/>
            <person name="Foley C.D."/>
            <person name="Franke A."/>
            <person name="Friedrich D."/>
            <person name="Gadbois L."/>
            <person name="Gearin G."/>
            <person name="Gearin C.R."/>
            <person name="Giannoukos G."/>
            <person name="Goode T."/>
            <person name="Graham J."/>
            <person name="Grandbois E."/>
            <person name="Grewal S."/>
            <person name="Gyaltsen K."/>
            <person name="Hafez N."/>
            <person name="Hagos B."/>
            <person name="Hall J."/>
            <person name="Henson C."/>
            <person name="Hollinger A."/>
            <person name="Honan T."/>
            <person name="Huard M.D."/>
            <person name="Hughes L."/>
            <person name="Hurhula B."/>
            <person name="Husby M.E."/>
            <person name="Kamat A."/>
            <person name="Kanga B."/>
            <person name="Kashin S."/>
            <person name="Khazanovich D."/>
            <person name="Kisner P."/>
            <person name="Lance K."/>
            <person name="Lara M."/>
            <person name="Lee W."/>
            <person name="Lennon N."/>
            <person name="Letendre F."/>
            <person name="LeVine R."/>
            <person name="Lipovsky A."/>
            <person name="Liu X."/>
            <person name="Liu J."/>
            <person name="Liu S."/>
            <person name="Lokyitsang T."/>
            <person name="Lokyitsang Y."/>
            <person name="Lubonja R."/>
            <person name="Lui A."/>
            <person name="MacDonald P."/>
            <person name="Magnisalis V."/>
            <person name="Maru K."/>
            <person name="Matthews C."/>
            <person name="McCusker W."/>
            <person name="McDonough S."/>
            <person name="Mehta T."/>
            <person name="Meldrim J."/>
            <person name="Meneus L."/>
            <person name="Mihai O."/>
            <person name="Mihalev A."/>
            <person name="Mihova T."/>
            <person name="Mittelman R."/>
            <person name="Mlenga V."/>
            <person name="Montmayeur A."/>
            <person name="Mulrain L."/>
            <person name="Navidi A."/>
            <person name="Naylor J."/>
            <person name="Negash T."/>
            <person name="Nguyen T."/>
            <person name="Nguyen N."/>
            <person name="Nicol R."/>
            <person name="Norbu C."/>
            <person name="Norbu N."/>
            <person name="Novod N."/>
            <person name="O'Neill B."/>
            <person name="Osman S."/>
            <person name="Markiewicz E."/>
            <person name="Oyono O.L."/>
            <person name="Patti C."/>
            <person name="Phunkhang P."/>
            <person name="Pierre F."/>
            <person name="Priest M."/>
            <person name="Raghuraman S."/>
            <person name="Rege F."/>
            <person name="Reyes R."/>
            <person name="Rise C."/>
            <person name="Rogov P."/>
            <person name="Ross K."/>
            <person name="Ryan E."/>
            <person name="Settipalli S."/>
            <person name="Shea T."/>
            <person name="Sherpa N."/>
            <person name="Shi L."/>
            <person name="Shih D."/>
            <person name="Sparrow T."/>
            <person name="Spaulding J."/>
            <person name="Stalker J."/>
            <person name="Stange-Thomann N."/>
            <person name="Stavropoulos S."/>
            <person name="Stone C."/>
            <person name="Strader C."/>
            <person name="Tesfaye S."/>
            <person name="Thomson T."/>
            <person name="Thoulutsang Y."/>
            <person name="Thoulutsang D."/>
            <person name="Topham K."/>
            <person name="Topping I."/>
            <person name="Tsamla T."/>
            <person name="Vassiliev H."/>
            <person name="Vo A."/>
            <person name="Wangchuk T."/>
            <person name="Wangdi T."/>
            <person name="Weiand M."/>
            <person name="Wilkinson J."/>
            <person name="Wilson A."/>
            <person name="Yadav S."/>
            <person name="Young G."/>
            <person name="Yu Q."/>
            <person name="Zembek L."/>
            <person name="Zhong D."/>
            <person name="Zimmer A."/>
            <person name="Zwirko Z."/>
            <person name="Jaffe D.B."/>
            <person name="Alvarez P."/>
            <person name="Brockman W."/>
            <person name="Butler J."/>
            <person name="Chin C."/>
            <person name="Gnerre S."/>
            <person name="Grabherr M."/>
            <person name="Kleber M."/>
            <person name="Mauceli E."/>
            <person name="MacCallum I."/>
        </authorList>
    </citation>
    <scope>NUCLEOTIDE SEQUENCE [LARGE SCALE GENOMIC DNA]</scope>
    <source>
        <strain evidence="2 3">TSC#14021-0224.01</strain>
    </source>
</reference>
<evidence type="ECO:0000256" key="1">
    <source>
        <dbReference type="SAM" id="Phobius"/>
    </source>
</evidence>
<proteinExistence type="predicted"/>
<feature type="transmembrane region" description="Helical" evidence="1">
    <location>
        <begin position="172"/>
        <end position="191"/>
    </location>
</feature>
<feature type="transmembrane region" description="Helical" evidence="1">
    <location>
        <begin position="134"/>
        <end position="152"/>
    </location>
</feature>
<gene>
    <name evidence="2" type="primary">Dere\GG24287</name>
    <name evidence="2" type="synonym">dere_GLEANR_9029</name>
    <name evidence="2" type="synonym">GG24287</name>
    <name evidence="2" type="ORF">Dere_GG24287</name>
</gene>
<name>B3N564_DROER</name>
<feature type="transmembrane region" description="Helical" evidence="1">
    <location>
        <begin position="7"/>
        <end position="26"/>
    </location>
</feature>
<feature type="non-terminal residue" evidence="2">
    <location>
        <position position="325"/>
    </location>
</feature>
<dbReference type="Proteomes" id="UP000008711">
    <property type="component" value="Unassembled WGS sequence"/>
</dbReference>
<organism evidence="2 3">
    <name type="scientific">Drosophila erecta</name>
    <name type="common">Fruit fly</name>
    <dbReference type="NCBI Taxonomy" id="7220"/>
    <lineage>
        <taxon>Eukaryota</taxon>
        <taxon>Metazoa</taxon>
        <taxon>Ecdysozoa</taxon>
        <taxon>Arthropoda</taxon>
        <taxon>Hexapoda</taxon>
        <taxon>Insecta</taxon>
        <taxon>Pterygota</taxon>
        <taxon>Neoptera</taxon>
        <taxon>Endopterygota</taxon>
        <taxon>Diptera</taxon>
        <taxon>Brachycera</taxon>
        <taxon>Muscomorpha</taxon>
        <taxon>Ephydroidea</taxon>
        <taxon>Drosophilidae</taxon>
        <taxon>Drosophila</taxon>
        <taxon>Sophophora</taxon>
    </lineage>
</organism>
<accession>B3N564</accession>
<dbReference type="EMBL" id="CH954177">
    <property type="protein sequence ID" value="EDV57894.2"/>
    <property type="molecule type" value="Genomic_DNA"/>
</dbReference>
<dbReference type="AlphaFoldDB" id="B3N564"/>
<keyword evidence="3" id="KW-1185">Reference proteome</keyword>
<feature type="transmembrane region" description="Helical" evidence="1">
    <location>
        <begin position="75"/>
        <end position="99"/>
    </location>
</feature>
<dbReference type="OrthoDB" id="8062551at2759"/>
<protein>
    <submittedName>
        <fullName evidence="2">Uncharacterized protein</fullName>
    </submittedName>
</protein>